<dbReference type="InterPro" id="IPR048031">
    <property type="entry name" value="ScyD/ScyE-like"/>
</dbReference>
<evidence type="ECO:0000256" key="1">
    <source>
        <dbReference type="SAM" id="Phobius"/>
    </source>
</evidence>
<evidence type="ECO:0000313" key="2">
    <source>
        <dbReference type="EMBL" id="ETX14896.1"/>
    </source>
</evidence>
<protein>
    <recommendedName>
        <fullName evidence="4">ScyD/ScyE family protein</fullName>
    </recommendedName>
</protein>
<dbReference type="InterPro" id="IPR011042">
    <property type="entry name" value="6-blade_b-propeller_TolB-like"/>
</dbReference>
<evidence type="ECO:0000313" key="3">
    <source>
        <dbReference type="Proteomes" id="UP000022447"/>
    </source>
</evidence>
<dbReference type="NCBIfam" id="NF033206">
    <property type="entry name" value="ScyE_fam"/>
    <property type="match status" value="1"/>
</dbReference>
<gene>
    <name evidence="2" type="ORF">OCH239_21100</name>
</gene>
<dbReference type="SUPFAM" id="SSF63829">
    <property type="entry name" value="Calcium-dependent phosphotriesterase"/>
    <property type="match status" value="2"/>
</dbReference>
<dbReference type="InterPro" id="IPR022472">
    <property type="entry name" value="VPLPA-CTERM"/>
</dbReference>
<dbReference type="eggNOG" id="COG2133">
    <property type="taxonomic scope" value="Bacteria"/>
</dbReference>
<evidence type="ECO:0008006" key="4">
    <source>
        <dbReference type="Google" id="ProtNLM"/>
    </source>
</evidence>
<dbReference type="NCBIfam" id="TIGR03370">
    <property type="entry name" value="VPLPA-CTERM"/>
    <property type="match status" value="1"/>
</dbReference>
<dbReference type="Gene3D" id="2.120.10.30">
    <property type="entry name" value="TolB, C-terminal domain"/>
    <property type="match status" value="1"/>
</dbReference>
<proteinExistence type="predicted"/>
<name>X7EIC8_9RHOB</name>
<keyword evidence="3" id="KW-1185">Reference proteome</keyword>
<feature type="transmembrane region" description="Helical" evidence="1">
    <location>
        <begin position="347"/>
        <end position="366"/>
    </location>
</feature>
<dbReference type="AlphaFoldDB" id="X7EIC8"/>
<reference evidence="2 3" key="1">
    <citation type="submission" date="2014-01" db="EMBL/GenBank/DDBJ databases">
        <title>Roseivivax halodurans JCM 10272 Genome Sequencing.</title>
        <authorList>
            <person name="Lai Q."/>
            <person name="Li G."/>
            <person name="Shao Z."/>
        </authorList>
    </citation>
    <scope>NUCLEOTIDE SEQUENCE [LARGE SCALE GENOMIC DNA]</scope>
    <source>
        <strain evidence="2 3">JCM 10272</strain>
    </source>
</reference>
<organism evidence="2 3">
    <name type="scientific">Roseivivax halodurans JCM 10272</name>
    <dbReference type="NCBI Taxonomy" id="1449350"/>
    <lineage>
        <taxon>Bacteria</taxon>
        <taxon>Pseudomonadati</taxon>
        <taxon>Pseudomonadota</taxon>
        <taxon>Alphaproteobacteria</taxon>
        <taxon>Rhodobacterales</taxon>
        <taxon>Roseobacteraceae</taxon>
        <taxon>Roseivivax</taxon>
    </lineage>
</organism>
<accession>X7EIC8</accession>
<dbReference type="Proteomes" id="UP000022447">
    <property type="component" value="Unassembled WGS sequence"/>
</dbReference>
<keyword evidence="1" id="KW-0472">Membrane</keyword>
<keyword evidence="1" id="KW-1133">Transmembrane helix</keyword>
<comment type="caution">
    <text evidence="2">The sequence shown here is derived from an EMBL/GenBank/DDBJ whole genome shotgun (WGS) entry which is preliminary data.</text>
</comment>
<keyword evidence="1" id="KW-0812">Transmembrane</keyword>
<dbReference type="EMBL" id="JALZ01000008">
    <property type="protein sequence ID" value="ETX14896.1"/>
    <property type="molecule type" value="Genomic_DNA"/>
</dbReference>
<sequence length="380" mass="38069">MAGGASAATLSIKGVVLDGLANPRGMTFGADGWLYVTEAGAGGTGPSIIGGAGDTLSYGETGAITRWRAGSRERVAENLPSLAAEGGFGATGVHDVTFYNGSLYTVFGFGGDPNQRDGLVASTSNALLLGQVARVIGGTVSPIADIAALERDGGPDDERNSNPYGLTSGPDGLFVADAGGNDILSVAEDGAVNPVTFIPPTPNPLPFGPPVYQSVPTGIGTAPDGTILVSELTGFPFPEGAARVLSVRPDGHLSTVATGFTNLIDLVVGSTGEIFALETDSDSLLNPGTTGSLFKILTDGTVELLFDGLENPTGLAIGSDGTFYVGVNGLSPTGGQVLALAPSIAPVPLPAGLPLLLAGIGSLGYLGRRRRSGTGETCNP</sequence>